<evidence type="ECO:0000313" key="3">
    <source>
        <dbReference type="Proteomes" id="UP000277212"/>
    </source>
</evidence>
<dbReference type="EMBL" id="NKUJ01000291">
    <property type="protein sequence ID" value="RMJ08369.1"/>
    <property type="molecule type" value="Genomic_DNA"/>
</dbReference>
<proteinExistence type="predicted"/>
<organism evidence="2 3">
    <name type="scientific">Fusarium kuroshium</name>
    <dbReference type="NCBI Taxonomy" id="2010991"/>
    <lineage>
        <taxon>Eukaryota</taxon>
        <taxon>Fungi</taxon>
        <taxon>Dikarya</taxon>
        <taxon>Ascomycota</taxon>
        <taxon>Pezizomycotina</taxon>
        <taxon>Sordariomycetes</taxon>
        <taxon>Hypocreomycetidae</taxon>
        <taxon>Hypocreales</taxon>
        <taxon>Nectriaceae</taxon>
        <taxon>Fusarium</taxon>
        <taxon>Fusarium solani species complex</taxon>
    </lineage>
</organism>
<evidence type="ECO:0000313" key="2">
    <source>
        <dbReference type="EMBL" id="RMJ08369.1"/>
    </source>
</evidence>
<comment type="caution">
    <text evidence="2">The sequence shown here is derived from an EMBL/GenBank/DDBJ whole genome shotgun (WGS) entry which is preliminary data.</text>
</comment>
<protein>
    <submittedName>
        <fullName evidence="2">Uncharacterized protein</fullName>
    </submittedName>
</protein>
<dbReference type="AlphaFoldDB" id="A0A3M2RT16"/>
<dbReference type="Proteomes" id="UP000277212">
    <property type="component" value="Unassembled WGS sequence"/>
</dbReference>
<evidence type="ECO:0000256" key="1">
    <source>
        <dbReference type="SAM" id="MobiDB-lite"/>
    </source>
</evidence>
<keyword evidence="3" id="KW-1185">Reference proteome</keyword>
<reference evidence="2 3" key="1">
    <citation type="submission" date="2017-06" db="EMBL/GenBank/DDBJ databases">
        <title>Comparative genomic analysis of Ambrosia Fusariam Clade fungi.</title>
        <authorList>
            <person name="Stajich J.E."/>
            <person name="Carrillo J."/>
            <person name="Kijimoto T."/>
            <person name="Eskalen A."/>
            <person name="O'Donnell K."/>
            <person name="Kasson M."/>
        </authorList>
    </citation>
    <scope>NUCLEOTIDE SEQUENCE [LARGE SCALE GENOMIC DNA]</scope>
    <source>
        <strain evidence="2">UCR3666</strain>
    </source>
</reference>
<accession>A0A3M2RT16</accession>
<feature type="region of interest" description="Disordered" evidence="1">
    <location>
        <begin position="1"/>
        <end position="53"/>
    </location>
</feature>
<gene>
    <name evidence="2" type="ORF">CDV36_012023</name>
</gene>
<sequence>MAPNSKRRFSLSALSPASRRYKQVMGQRNEQRRSIDSTASSSTLGDMPVTEVEKHVVDPAQRWTTANRVG</sequence>
<name>A0A3M2RT16_9HYPO</name>
<dbReference type="OrthoDB" id="5173591at2759"/>